<evidence type="ECO:0000313" key="3">
    <source>
        <dbReference type="Proteomes" id="UP000192840"/>
    </source>
</evidence>
<organism evidence="2 3">
    <name type="scientific">Lentzea albidocapillata</name>
    <dbReference type="NCBI Taxonomy" id="40571"/>
    <lineage>
        <taxon>Bacteria</taxon>
        <taxon>Bacillati</taxon>
        <taxon>Actinomycetota</taxon>
        <taxon>Actinomycetes</taxon>
        <taxon>Pseudonocardiales</taxon>
        <taxon>Pseudonocardiaceae</taxon>
        <taxon>Lentzea</taxon>
    </lineage>
</organism>
<evidence type="ECO:0000313" key="2">
    <source>
        <dbReference type="EMBL" id="SMC94757.1"/>
    </source>
</evidence>
<sequence length="143" mass="15281">MLKNLTRRATRQGVQAAVAVAAIVATVFVAPSAHAADPSTKFRLEYGASYAYGTLRWHQRSVDVDVTLNASYCRQLEAYPFDRNGVGHPMGETPGVCNGIVSGTINLPVNVPGGAAIVRLDLIDEKGKLLVSKPCRPSADCDR</sequence>
<reference evidence="3" key="1">
    <citation type="submission" date="2017-04" db="EMBL/GenBank/DDBJ databases">
        <authorList>
            <person name="Varghese N."/>
            <person name="Submissions S."/>
        </authorList>
    </citation>
    <scope>NUCLEOTIDE SEQUENCE [LARGE SCALE GENOMIC DNA]</scope>
    <source>
        <strain evidence="3">DSM 44073</strain>
    </source>
</reference>
<accession>A0A1W2DB00</accession>
<protein>
    <recommendedName>
        <fullName evidence="4">Secreted protein</fullName>
    </recommendedName>
</protein>
<dbReference type="RefSeq" id="WP_051771959.1">
    <property type="nucleotide sequence ID" value="NZ_FWYC01000007.1"/>
</dbReference>
<keyword evidence="1" id="KW-0732">Signal</keyword>
<feature type="signal peptide" evidence="1">
    <location>
        <begin position="1"/>
        <end position="35"/>
    </location>
</feature>
<dbReference type="EMBL" id="FWYC01000007">
    <property type="protein sequence ID" value="SMC94757.1"/>
    <property type="molecule type" value="Genomic_DNA"/>
</dbReference>
<proteinExistence type="predicted"/>
<dbReference type="eggNOG" id="ENOG5031Q3A">
    <property type="taxonomic scope" value="Bacteria"/>
</dbReference>
<dbReference type="Proteomes" id="UP000192840">
    <property type="component" value="Unassembled WGS sequence"/>
</dbReference>
<dbReference type="PROSITE" id="PS51318">
    <property type="entry name" value="TAT"/>
    <property type="match status" value="1"/>
</dbReference>
<dbReference type="OrthoDB" id="3699413at2"/>
<feature type="chain" id="PRO_5010696174" description="Secreted protein" evidence="1">
    <location>
        <begin position="36"/>
        <end position="143"/>
    </location>
</feature>
<dbReference type="AlphaFoldDB" id="A0A1W2DB00"/>
<keyword evidence="3" id="KW-1185">Reference proteome</keyword>
<dbReference type="InterPro" id="IPR006311">
    <property type="entry name" value="TAT_signal"/>
</dbReference>
<gene>
    <name evidence="2" type="ORF">SAMN05660733_02818</name>
</gene>
<evidence type="ECO:0008006" key="4">
    <source>
        <dbReference type="Google" id="ProtNLM"/>
    </source>
</evidence>
<name>A0A1W2DB00_9PSEU</name>
<evidence type="ECO:0000256" key="1">
    <source>
        <dbReference type="SAM" id="SignalP"/>
    </source>
</evidence>
<dbReference type="STRING" id="40571.SAMN05660733_02818"/>